<dbReference type="EMBL" id="CP011390">
    <property type="protein sequence ID" value="ANE52706.1"/>
    <property type="molecule type" value="Genomic_DNA"/>
</dbReference>
<gene>
    <name evidence="1" type="ORF">SY85_21735</name>
</gene>
<evidence type="ECO:0000313" key="2">
    <source>
        <dbReference type="Proteomes" id="UP000077177"/>
    </source>
</evidence>
<accession>A0A172U0C1</accession>
<dbReference type="OrthoDB" id="678337at2"/>
<dbReference type="RefSeq" id="WP_066407667.1">
    <property type="nucleotide sequence ID" value="NZ_CP011390.1"/>
</dbReference>
<protein>
    <submittedName>
        <fullName evidence="1">Uncharacterized protein</fullName>
    </submittedName>
</protein>
<evidence type="ECO:0000313" key="1">
    <source>
        <dbReference type="EMBL" id="ANE52706.1"/>
    </source>
</evidence>
<organism evidence="1 2">
    <name type="scientific">Flavisolibacter tropicus</name>
    <dbReference type="NCBI Taxonomy" id="1492898"/>
    <lineage>
        <taxon>Bacteria</taxon>
        <taxon>Pseudomonadati</taxon>
        <taxon>Bacteroidota</taxon>
        <taxon>Chitinophagia</taxon>
        <taxon>Chitinophagales</taxon>
        <taxon>Chitinophagaceae</taxon>
        <taxon>Flavisolibacter</taxon>
    </lineage>
</organism>
<reference evidence="1 2" key="2">
    <citation type="journal article" date="2016" name="Int. J. Syst. Evol. Microbiol.">
        <title>Flavisolibacter tropicus sp. nov., isolated from tropical soil.</title>
        <authorList>
            <person name="Lee J.J."/>
            <person name="Kang M.S."/>
            <person name="Kim G.S."/>
            <person name="Lee C.S."/>
            <person name="Lim S."/>
            <person name="Lee J."/>
            <person name="Roh S.H."/>
            <person name="Kang H."/>
            <person name="Ha J.M."/>
            <person name="Bae S."/>
            <person name="Jung H.Y."/>
            <person name="Kim M.K."/>
        </authorList>
    </citation>
    <scope>NUCLEOTIDE SEQUENCE [LARGE SCALE GENOMIC DNA]</scope>
    <source>
        <strain evidence="1 2">LCS9</strain>
    </source>
</reference>
<name>A0A172U0C1_9BACT</name>
<sequence length="88" mass="10359">MTHRKFCSLTKKQKKTALLKTGVFLAERKLGFFKAMLYQVNNFYVEVFFLKWSKNAIGFRTFTAVKSLQPYLRTIDLSTLLQNLYVKP</sequence>
<proteinExistence type="predicted"/>
<reference evidence="2" key="1">
    <citation type="submission" date="2015-01" db="EMBL/GenBank/DDBJ databases">
        <title>Flavisolibacter sp./LCS9/ whole genome sequencing.</title>
        <authorList>
            <person name="Kim M.K."/>
            <person name="Srinivasan S."/>
            <person name="Lee J.-J."/>
        </authorList>
    </citation>
    <scope>NUCLEOTIDE SEQUENCE [LARGE SCALE GENOMIC DNA]</scope>
    <source>
        <strain evidence="2">LCS9</strain>
    </source>
</reference>
<dbReference type="Proteomes" id="UP000077177">
    <property type="component" value="Chromosome"/>
</dbReference>
<keyword evidence="2" id="KW-1185">Reference proteome</keyword>
<dbReference type="KEGG" id="fla:SY85_21735"/>
<dbReference type="AlphaFoldDB" id="A0A172U0C1"/>